<accession>A0ABU6D338</accession>
<dbReference type="PANTHER" id="PTHR43179">
    <property type="entry name" value="RHAMNOSYLTRANSFERASE WBBL"/>
    <property type="match status" value="1"/>
</dbReference>
<name>A0ABU6D338_9GAMM</name>
<feature type="transmembrane region" description="Helical" evidence="1">
    <location>
        <begin position="276"/>
        <end position="298"/>
    </location>
</feature>
<protein>
    <submittedName>
        <fullName evidence="3">Glycosyltransferase family 2 protein</fullName>
        <ecNumber evidence="3">2.4.-.-</ecNumber>
    </submittedName>
</protein>
<sequence>MNSSLTPTSGLIPLIDACVVIVNFNAGGSILVDCIASVLACPSLKAIIVDNASRDDSLAIVEQTFTAHPRLRLIRNSTNLGFAAACNIGANVCQTDYLLFLNPDCRLEADTLPNLQTALASAPDVGMVGGLLLNPDGTEQAGGRRAIPTPWRTFIRAFGLSRLLPHYFRDYDLHLQPLPAEPVEVEAISGACMLVRHDVFEQLSGWDQNYFLHCEDLDICMRFRQGGWKILFVPTARVPHLKGVCSKSRPIFVEWHKHRGMMRFYRKFFRHQYPGALMWLVRLGVWLRFGGIALVYSLRQLRT</sequence>
<dbReference type="InterPro" id="IPR001173">
    <property type="entry name" value="Glyco_trans_2-like"/>
</dbReference>
<dbReference type="GO" id="GO:0016757">
    <property type="term" value="F:glycosyltransferase activity"/>
    <property type="evidence" value="ECO:0007669"/>
    <property type="project" value="UniProtKB-KW"/>
</dbReference>
<keyword evidence="1" id="KW-0472">Membrane</keyword>
<keyword evidence="1" id="KW-1133">Transmembrane helix</keyword>
<proteinExistence type="predicted"/>
<dbReference type="EC" id="2.4.-.-" evidence="3"/>
<comment type="caution">
    <text evidence="3">The sequence shown here is derived from an EMBL/GenBank/DDBJ whole genome shotgun (WGS) entry which is preliminary data.</text>
</comment>
<dbReference type="RefSeq" id="WP_324697741.1">
    <property type="nucleotide sequence ID" value="NZ_JAYMYJ010000149.1"/>
</dbReference>
<dbReference type="SUPFAM" id="SSF53448">
    <property type="entry name" value="Nucleotide-diphospho-sugar transferases"/>
    <property type="match status" value="1"/>
</dbReference>
<dbReference type="PANTHER" id="PTHR43179:SF7">
    <property type="entry name" value="RHAMNOSYLTRANSFERASE WBBL"/>
    <property type="match status" value="1"/>
</dbReference>
<keyword evidence="1" id="KW-0812">Transmembrane</keyword>
<dbReference type="Pfam" id="PF00535">
    <property type="entry name" value="Glycos_transf_2"/>
    <property type="match status" value="1"/>
</dbReference>
<evidence type="ECO:0000259" key="2">
    <source>
        <dbReference type="Pfam" id="PF00535"/>
    </source>
</evidence>
<keyword evidence="3" id="KW-0328">Glycosyltransferase</keyword>
<reference evidence="4" key="1">
    <citation type="submission" date="2023-07" db="EMBL/GenBank/DDBJ databases">
        <title>The carbon used by Thiothrix.</title>
        <authorList>
            <person name="Chen L."/>
        </authorList>
    </citation>
    <scope>NUCLEOTIDE SEQUENCE [LARGE SCALE GENOMIC DNA]</scope>
</reference>
<evidence type="ECO:0000313" key="3">
    <source>
        <dbReference type="EMBL" id="MEB4593078.1"/>
    </source>
</evidence>
<feature type="domain" description="Glycosyltransferase 2-like" evidence="2">
    <location>
        <begin position="18"/>
        <end position="198"/>
    </location>
</feature>
<keyword evidence="4" id="KW-1185">Reference proteome</keyword>
<dbReference type="Proteomes" id="UP001308005">
    <property type="component" value="Unassembled WGS sequence"/>
</dbReference>
<gene>
    <name evidence="3" type="ORF">VSS37_19010</name>
</gene>
<evidence type="ECO:0000313" key="4">
    <source>
        <dbReference type="Proteomes" id="UP001308005"/>
    </source>
</evidence>
<dbReference type="Gene3D" id="3.90.550.10">
    <property type="entry name" value="Spore Coat Polysaccharide Biosynthesis Protein SpsA, Chain A"/>
    <property type="match status" value="1"/>
</dbReference>
<dbReference type="CDD" id="cd04186">
    <property type="entry name" value="GT_2_like_c"/>
    <property type="match status" value="1"/>
</dbReference>
<dbReference type="InterPro" id="IPR029044">
    <property type="entry name" value="Nucleotide-diphossugar_trans"/>
</dbReference>
<evidence type="ECO:0000256" key="1">
    <source>
        <dbReference type="SAM" id="Phobius"/>
    </source>
</evidence>
<dbReference type="EMBL" id="JAYMYJ010000149">
    <property type="protein sequence ID" value="MEB4593078.1"/>
    <property type="molecule type" value="Genomic_DNA"/>
</dbReference>
<keyword evidence="3" id="KW-0808">Transferase</keyword>
<organism evidence="3 4">
    <name type="scientific">Candidatus Thiothrix phosphatis</name>
    <dbReference type="NCBI Taxonomy" id="3112415"/>
    <lineage>
        <taxon>Bacteria</taxon>
        <taxon>Pseudomonadati</taxon>
        <taxon>Pseudomonadota</taxon>
        <taxon>Gammaproteobacteria</taxon>
        <taxon>Thiotrichales</taxon>
        <taxon>Thiotrichaceae</taxon>
        <taxon>Thiothrix</taxon>
    </lineage>
</organism>